<dbReference type="AlphaFoldDB" id="C3MNV9"/>
<protein>
    <submittedName>
        <fullName evidence="3">Glycosyl transferase group 1</fullName>
    </submittedName>
</protein>
<sequence length="367" mass="41688">MVSVTFAMWGLGGSGGERLVYKLSSKLVKDGKEVNIISLVGYGFNEDVIKRLNSNVIIQNKLLRTLFSLQYLLEYNKKYGKFAFLVNPLYKINSISLYQLLKKIDADIMIATSFYTAEAVFKAEGSFHLVQDTFEMFSSGHFASGRRKLMEKAFSLPLIKLSISRVVTEQLKRYSKEIRYIGNFVDDIFFKCYSKPLSLRKRVITVIARTGYNKGFDIFIESMKKLLTIRRDFEIVIINPQDSVISIPFPYTSIKYPSDEELCKIYASSYIFIFPSRAEGFGLPPLEAMASGTPVIVTDNGGSKDYAINRVNSLVVPINDPLSITKAVIELLDNPELADTLSYNAIETAKKFTFEKFYDRFLRAVEL</sequence>
<dbReference type="RefSeq" id="WP_012713440.1">
    <property type="nucleotide sequence ID" value="NC_012589.1"/>
</dbReference>
<gene>
    <name evidence="3" type="ordered locus">LS215_1041</name>
</gene>
<evidence type="ECO:0000313" key="3">
    <source>
        <dbReference type="EMBL" id="ACP35072.1"/>
    </source>
</evidence>
<proteinExistence type="predicted"/>
<dbReference type="GeneID" id="7797545"/>
<dbReference type="CAZy" id="GT4">
    <property type="family name" value="Glycosyltransferase Family 4"/>
</dbReference>
<dbReference type="SUPFAM" id="SSF53756">
    <property type="entry name" value="UDP-Glycosyltransferase/glycogen phosphorylase"/>
    <property type="match status" value="1"/>
</dbReference>
<dbReference type="EMBL" id="CP001399">
    <property type="protein sequence ID" value="ACP35072.1"/>
    <property type="molecule type" value="Genomic_DNA"/>
</dbReference>
<name>C3MNV9_SACI2</name>
<feature type="domain" description="Glycosyl transferase family 1" evidence="2">
    <location>
        <begin position="255"/>
        <end position="347"/>
    </location>
</feature>
<keyword evidence="1 3" id="KW-0808">Transferase</keyword>
<evidence type="ECO:0000256" key="1">
    <source>
        <dbReference type="ARBA" id="ARBA00022679"/>
    </source>
</evidence>
<dbReference type="InterPro" id="IPR001296">
    <property type="entry name" value="Glyco_trans_1"/>
</dbReference>
<dbReference type="HOGENOM" id="CLU_009583_43_0_2"/>
<organism evidence="3 4">
    <name type="scientific">Saccharolobus islandicus (strain L.S.2.15 / Lassen #1)</name>
    <name type="common">Sulfolobus islandicus</name>
    <dbReference type="NCBI Taxonomy" id="429572"/>
    <lineage>
        <taxon>Archaea</taxon>
        <taxon>Thermoproteota</taxon>
        <taxon>Thermoprotei</taxon>
        <taxon>Sulfolobales</taxon>
        <taxon>Sulfolobaceae</taxon>
        <taxon>Saccharolobus</taxon>
    </lineage>
</organism>
<dbReference type="Gene3D" id="3.40.50.2000">
    <property type="entry name" value="Glycogen Phosphorylase B"/>
    <property type="match status" value="1"/>
</dbReference>
<evidence type="ECO:0000259" key="2">
    <source>
        <dbReference type="Pfam" id="PF00534"/>
    </source>
</evidence>
<dbReference type="KEGG" id="sis:LS215_1041"/>
<dbReference type="OrthoDB" id="42754at2157"/>
<dbReference type="CDD" id="cd03801">
    <property type="entry name" value="GT4_PimA-like"/>
    <property type="match status" value="1"/>
</dbReference>
<dbReference type="PANTHER" id="PTHR46401:SF2">
    <property type="entry name" value="GLYCOSYLTRANSFERASE WBBK-RELATED"/>
    <property type="match status" value="1"/>
</dbReference>
<reference evidence="3 4" key="1">
    <citation type="journal article" date="2009" name="Proc. Natl. Acad. Sci. U.S.A.">
        <title>Biogeography of the Sulfolobus islandicus pan-genome.</title>
        <authorList>
            <person name="Reno M.L."/>
            <person name="Held N.L."/>
            <person name="Fields C.J."/>
            <person name="Burke P.V."/>
            <person name="Whitaker R.J."/>
        </authorList>
    </citation>
    <scope>NUCLEOTIDE SEQUENCE [LARGE SCALE GENOMIC DNA]</scope>
    <source>
        <strain evidence="4">L.S.2.15 / Lassen #1</strain>
    </source>
</reference>
<dbReference type="PANTHER" id="PTHR46401">
    <property type="entry name" value="GLYCOSYLTRANSFERASE WBBK-RELATED"/>
    <property type="match status" value="1"/>
</dbReference>
<dbReference type="Proteomes" id="UP000001747">
    <property type="component" value="Chromosome"/>
</dbReference>
<dbReference type="GO" id="GO:0016757">
    <property type="term" value="F:glycosyltransferase activity"/>
    <property type="evidence" value="ECO:0007669"/>
    <property type="project" value="InterPro"/>
</dbReference>
<evidence type="ECO:0000313" key="4">
    <source>
        <dbReference type="Proteomes" id="UP000001747"/>
    </source>
</evidence>
<accession>C3MNV9</accession>
<dbReference type="Gene3D" id="3.40.50.11090">
    <property type="match status" value="1"/>
</dbReference>
<dbReference type="Pfam" id="PF00534">
    <property type="entry name" value="Glycos_transf_1"/>
    <property type="match status" value="1"/>
</dbReference>